<reference evidence="2" key="1">
    <citation type="submission" date="2018-05" db="EMBL/GenBank/DDBJ databases">
        <authorList>
            <person name="Lanie J.A."/>
            <person name="Ng W.-L."/>
            <person name="Kazmierczak K.M."/>
            <person name="Andrzejewski T.M."/>
            <person name="Davidsen T.M."/>
            <person name="Wayne K.J."/>
            <person name="Tettelin H."/>
            <person name="Glass J.I."/>
            <person name="Rusch D."/>
            <person name="Podicherti R."/>
            <person name="Tsui H.-C.T."/>
            <person name="Winkler M.E."/>
        </authorList>
    </citation>
    <scope>NUCLEOTIDE SEQUENCE</scope>
</reference>
<sequence>VEESLAACGNVIPNVTSVFRWDEKVNVEEEVLLMLKTSAVKSPALIARVAELHTYEVPEVLSVPVEDGFGPYLDWVHECTSGEAPPAPSVEKFDGRQ</sequence>
<feature type="non-terminal residue" evidence="2">
    <location>
        <position position="1"/>
    </location>
</feature>
<dbReference type="Gene3D" id="3.30.70.120">
    <property type="match status" value="1"/>
</dbReference>
<name>A0A381QFY9_9ZZZZ</name>
<comment type="similarity">
    <text evidence="1">Belongs to the CutA family.</text>
</comment>
<gene>
    <name evidence="2" type="ORF">METZ01_LOCUS29831</name>
</gene>
<dbReference type="InterPro" id="IPR015867">
    <property type="entry name" value="N-reg_PII/ATP_PRibTrfase_C"/>
</dbReference>
<dbReference type="Pfam" id="PF03091">
    <property type="entry name" value="CutA1"/>
    <property type="match status" value="1"/>
</dbReference>
<proteinExistence type="inferred from homology"/>
<protein>
    <recommendedName>
        <fullName evidence="3">Divalent cation tolerance protein CutA</fullName>
    </recommendedName>
</protein>
<evidence type="ECO:0000313" key="2">
    <source>
        <dbReference type="EMBL" id="SUZ76977.1"/>
    </source>
</evidence>
<dbReference type="InterPro" id="IPR011322">
    <property type="entry name" value="N-reg_PII-like_a/b"/>
</dbReference>
<dbReference type="PANTHER" id="PTHR23419:SF8">
    <property type="entry name" value="FI09726P"/>
    <property type="match status" value="1"/>
</dbReference>
<dbReference type="SUPFAM" id="SSF54913">
    <property type="entry name" value="GlnB-like"/>
    <property type="match status" value="1"/>
</dbReference>
<dbReference type="AlphaFoldDB" id="A0A381QFY9"/>
<evidence type="ECO:0000256" key="1">
    <source>
        <dbReference type="ARBA" id="ARBA00010169"/>
    </source>
</evidence>
<dbReference type="EMBL" id="UINC01001298">
    <property type="protein sequence ID" value="SUZ76977.1"/>
    <property type="molecule type" value="Genomic_DNA"/>
</dbReference>
<evidence type="ECO:0008006" key="3">
    <source>
        <dbReference type="Google" id="ProtNLM"/>
    </source>
</evidence>
<organism evidence="2">
    <name type="scientific">marine metagenome</name>
    <dbReference type="NCBI Taxonomy" id="408172"/>
    <lineage>
        <taxon>unclassified sequences</taxon>
        <taxon>metagenomes</taxon>
        <taxon>ecological metagenomes</taxon>
    </lineage>
</organism>
<dbReference type="GO" id="GO:0010038">
    <property type="term" value="P:response to metal ion"/>
    <property type="evidence" value="ECO:0007669"/>
    <property type="project" value="InterPro"/>
</dbReference>
<dbReference type="InterPro" id="IPR004323">
    <property type="entry name" value="Ion_tolerance_CutA"/>
</dbReference>
<dbReference type="GO" id="GO:0005507">
    <property type="term" value="F:copper ion binding"/>
    <property type="evidence" value="ECO:0007669"/>
    <property type="project" value="TreeGrafter"/>
</dbReference>
<accession>A0A381QFY9</accession>
<dbReference type="PANTHER" id="PTHR23419">
    <property type="entry name" value="DIVALENT CATION TOLERANCE CUTA-RELATED"/>
    <property type="match status" value="1"/>
</dbReference>